<feature type="domain" description="Pyrrolo-quinoline quinone repeat" evidence="1">
    <location>
        <begin position="113"/>
        <end position="358"/>
    </location>
</feature>
<organism evidence="2 3">
    <name type="scientific">Fuerstiella marisgermanici</name>
    <dbReference type="NCBI Taxonomy" id="1891926"/>
    <lineage>
        <taxon>Bacteria</taxon>
        <taxon>Pseudomonadati</taxon>
        <taxon>Planctomycetota</taxon>
        <taxon>Planctomycetia</taxon>
        <taxon>Planctomycetales</taxon>
        <taxon>Planctomycetaceae</taxon>
        <taxon>Fuerstiella</taxon>
    </lineage>
</organism>
<evidence type="ECO:0000313" key="2">
    <source>
        <dbReference type="EMBL" id="APZ94789.1"/>
    </source>
</evidence>
<name>A0A1P8WL51_9PLAN</name>
<protein>
    <submittedName>
        <fullName evidence="2">Outer membrane biogenesis protein</fullName>
    </submittedName>
</protein>
<dbReference type="InterPro" id="IPR002372">
    <property type="entry name" value="PQQ_rpt_dom"/>
</dbReference>
<accession>A0A1P8WL51</accession>
<dbReference type="InterPro" id="IPR018391">
    <property type="entry name" value="PQQ_b-propeller_rpt"/>
</dbReference>
<dbReference type="PANTHER" id="PTHR34512:SF30">
    <property type="entry name" value="OUTER MEMBRANE PROTEIN ASSEMBLY FACTOR BAMB"/>
    <property type="match status" value="1"/>
</dbReference>
<dbReference type="Proteomes" id="UP000187735">
    <property type="component" value="Chromosome"/>
</dbReference>
<dbReference type="Gene3D" id="2.130.10.10">
    <property type="entry name" value="YVTN repeat-like/Quinoprotein amine dehydrogenase"/>
    <property type="match status" value="1"/>
</dbReference>
<evidence type="ECO:0000259" key="1">
    <source>
        <dbReference type="Pfam" id="PF13360"/>
    </source>
</evidence>
<gene>
    <name evidence="2" type="ORF">Fuma_04428</name>
</gene>
<dbReference type="InterPro" id="IPR015943">
    <property type="entry name" value="WD40/YVTN_repeat-like_dom_sf"/>
</dbReference>
<keyword evidence="3" id="KW-1185">Reference proteome</keyword>
<evidence type="ECO:0000313" key="3">
    <source>
        <dbReference type="Proteomes" id="UP000187735"/>
    </source>
</evidence>
<dbReference type="RefSeq" id="WP_077026048.1">
    <property type="nucleotide sequence ID" value="NZ_CP017641.1"/>
</dbReference>
<dbReference type="SUPFAM" id="SSF50998">
    <property type="entry name" value="Quinoprotein alcohol dehydrogenase-like"/>
    <property type="match status" value="1"/>
</dbReference>
<dbReference type="PROSITE" id="PS51257">
    <property type="entry name" value="PROKAR_LIPOPROTEIN"/>
    <property type="match status" value="1"/>
</dbReference>
<dbReference type="Gene3D" id="2.40.10.480">
    <property type="match status" value="1"/>
</dbReference>
<reference evidence="2 3" key="1">
    <citation type="journal article" date="2016" name="Front. Microbiol.">
        <title>Fuerstia marisgermanicae gen. nov., sp. nov., an Unusual Member of the Phylum Planctomycetes from the German Wadden Sea.</title>
        <authorList>
            <person name="Kohn T."/>
            <person name="Heuer A."/>
            <person name="Jogler M."/>
            <person name="Vollmers J."/>
            <person name="Boedeker C."/>
            <person name="Bunk B."/>
            <person name="Rast P."/>
            <person name="Borchert D."/>
            <person name="Glockner I."/>
            <person name="Freese H.M."/>
            <person name="Klenk H.P."/>
            <person name="Overmann J."/>
            <person name="Kaster A.K."/>
            <person name="Rohde M."/>
            <person name="Wiegand S."/>
            <person name="Jogler C."/>
        </authorList>
    </citation>
    <scope>NUCLEOTIDE SEQUENCE [LARGE SCALE GENOMIC DNA]</scope>
    <source>
        <strain evidence="2 3">NH11</strain>
    </source>
</reference>
<dbReference type="PANTHER" id="PTHR34512">
    <property type="entry name" value="CELL SURFACE PROTEIN"/>
    <property type="match status" value="1"/>
</dbReference>
<dbReference type="SMART" id="SM00564">
    <property type="entry name" value="PQQ"/>
    <property type="match status" value="4"/>
</dbReference>
<proteinExistence type="predicted"/>
<dbReference type="KEGG" id="fmr:Fuma_04428"/>
<dbReference type="OrthoDB" id="244732at2"/>
<dbReference type="Pfam" id="PF13360">
    <property type="entry name" value="PQQ_2"/>
    <property type="match status" value="1"/>
</dbReference>
<dbReference type="InterPro" id="IPR011047">
    <property type="entry name" value="Quinoprotein_ADH-like_sf"/>
</dbReference>
<sequence>MDSVFRRACFVFSGTFLIVSGCGPAAKPVQEVTVDPDQIAEATPIEISDDDWPWWRGPSGQNVASVTSVPTSWSDSENVDWKTQVPGRGHGSPTIVGNQIFLCSADEEAATQFVVCFDRERGTELWKTIIHTGGLPGRGQMHPKSTHANCTVACDGQSIYVGFLNSEHITATSLTLDGTIRWQQNLGYFGSRFGYAPSPCLFESLAIYAADNQGGGFIAAVHRDTGDVVWRKARNNVNTYSPVVLANIADEPQLLISGDDRVASYAPLTGKELWSCAGTAEATCGTAVWHDNLVYASGGYPSRQTVCVDATTGRKVWDDKVKCYEQSMLIANDHLFAVNDDGIALCRDAKTGKVKWKQRLQGAFSASPLLVGDLIYATNEAGTTWVFEASADAYKQVAKNQLGTEAFASLVACGDRIFARVATGNGPDRQEYLYCIGTP</sequence>
<dbReference type="STRING" id="1891926.Fuma_04428"/>
<dbReference type="AlphaFoldDB" id="A0A1P8WL51"/>
<dbReference type="EMBL" id="CP017641">
    <property type="protein sequence ID" value="APZ94789.1"/>
    <property type="molecule type" value="Genomic_DNA"/>
</dbReference>